<keyword evidence="3" id="KW-0732">Signal</keyword>
<name>A0AAV2ZJB9_9STRA</name>
<feature type="compositionally biased region" description="Basic and acidic residues" evidence="1">
    <location>
        <begin position="321"/>
        <end position="330"/>
    </location>
</feature>
<evidence type="ECO:0000313" key="4">
    <source>
        <dbReference type="EMBL" id="DBA04100.1"/>
    </source>
</evidence>
<keyword evidence="2" id="KW-0472">Membrane</keyword>
<keyword evidence="2" id="KW-1133">Transmembrane helix</keyword>
<gene>
    <name evidence="4" type="ORF">N0F65_009447</name>
</gene>
<organism evidence="4 5">
    <name type="scientific">Lagenidium giganteum</name>
    <dbReference type="NCBI Taxonomy" id="4803"/>
    <lineage>
        <taxon>Eukaryota</taxon>
        <taxon>Sar</taxon>
        <taxon>Stramenopiles</taxon>
        <taxon>Oomycota</taxon>
        <taxon>Peronosporomycetes</taxon>
        <taxon>Pythiales</taxon>
        <taxon>Pythiaceae</taxon>
    </lineage>
</organism>
<feature type="signal peptide" evidence="3">
    <location>
        <begin position="1"/>
        <end position="27"/>
    </location>
</feature>
<keyword evidence="5" id="KW-1185">Reference proteome</keyword>
<feature type="compositionally biased region" description="Basic and acidic residues" evidence="1">
    <location>
        <begin position="338"/>
        <end position="353"/>
    </location>
</feature>
<accession>A0AAV2ZJB9</accession>
<dbReference type="AlphaFoldDB" id="A0AAV2ZJB9"/>
<keyword evidence="2" id="KW-0812">Transmembrane</keyword>
<evidence type="ECO:0000313" key="5">
    <source>
        <dbReference type="Proteomes" id="UP001146120"/>
    </source>
</evidence>
<feature type="transmembrane region" description="Helical" evidence="2">
    <location>
        <begin position="270"/>
        <end position="295"/>
    </location>
</feature>
<comment type="caution">
    <text evidence="4">The sequence shown here is derived from an EMBL/GenBank/DDBJ whole genome shotgun (WGS) entry which is preliminary data.</text>
</comment>
<reference evidence="4" key="2">
    <citation type="journal article" date="2023" name="Microbiol Resour">
        <title>Decontamination and Annotation of the Draft Genome Sequence of the Oomycete Lagenidium giganteum ARSEF 373.</title>
        <authorList>
            <person name="Morgan W.R."/>
            <person name="Tartar A."/>
        </authorList>
    </citation>
    <scope>NUCLEOTIDE SEQUENCE</scope>
    <source>
        <strain evidence="4">ARSEF 373</strain>
    </source>
</reference>
<protein>
    <submittedName>
        <fullName evidence="4">Uncharacterized protein</fullName>
    </submittedName>
</protein>
<proteinExistence type="predicted"/>
<evidence type="ECO:0000256" key="1">
    <source>
        <dbReference type="SAM" id="MobiDB-lite"/>
    </source>
</evidence>
<reference evidence="4" key="1">
    <citation type="submission" date="2022-11" db="EMBL/GenBank/DDBJ databases">
        <authorList>
            <person name="Morgan W.R."/>
            <person name="Tartar A."/>
        </authorList>
    </citation>
    <scope>NUCLEOTIDE SEQUENCE</scope>
    <source>
        <strain evidence="4">ARSEF 373</strain>
    </source>
</reference>
<dbReference type="Proteomes" id="UP001146120">
    <property type="component" value="Unassembled WGS sequence"/>
</dbReference>
<sequence>MVGHLMRGVVLAALCSVALLRSRMVSAGCSSCQYNAWNCSTEQEESEAHVLSGVRREDTPPPVLQPLAVCDANGEIQVDDVFCDGQECRCTEDRACASLVVGCFNVFQARSRKRCLGNATIANRFQRCAVAQKLTTLPSPNLANDWMFFKDSSKCQSSDCRRVEEFHFSKIIECGYLVAAWKEKNGCYHFVVDGSRAEDMAAGVFHVEVPVVSGVLATKKANTTQIKDCYALQTRNVQNGTTCDGVYIQYDSTVQQSYFSGEYKFSKLSWPVWLTVVGSVCAAVGAVATLAVVFFRFRRDGSPDEDVNDELLEEVSSNSSSKDDGEEHASRTSTRNSVELRQRAASPDHARGL</sequence>
<feature type="chain" id="PRO_5043707864" evidence="3">
    <location>
        <begin position="28"/>
        <end position="353"/>
    </location>
</feature>
<evidence type="ECO:0000256" key="2">
    <source>
        <dbReference type="SAM" id="Phobius"/>
    </source>
</evidence>
<feature type="region of interest" description="Disordered" evidence="1">
    <location>
        <begin position="306"/>
        <end position="353"/>
    </location>
</feature>
<dbReference type="EMBL" id="DAKRPA010000012">
    <property type="protein sequence ID" value="DBA04100.1"/>
    <property type="molecule type" value="Genomic_DNA"/>
</dbReference>
<evidence type="ECO:0000256" key="3">
    <source>
        <dbReference type="SAM" id="SignalP"/>
    </source>
</evidence>